<evidence type="ECO:0000313" key="5">
    <source>
        <dbReference type="EMBL" id="KAH7142140.1"/>
    </source>
</evidence>
<proteinExistence type="predicted"/>
<keyword evidence="3" id="KW-0472">Membrane</keyword>
<keyword evidence="1" id="KW-0677">Repeat</keyword>
<feature type="signal peptide" evidence="4">
    <location>
        <begin position="1"/>
        <end position="43"/>
    </location>
</feature>
<dbReference type="AlphaFoldDB" id="A0A9P9EMD5"/>
<feature type="transmembrane region" description="Helical" evidence="3">
    <location>
        <begin position="523"/>
        <end position="545"/>
    </location>
</feature>
<evidence type="ECO:0000256" key="3">
    <source>
        <dbReference type="SAM" id="Phobius"/>
    </source>
</evidence>
<dbReference type="PANTHER" id="PTHR47435:SF4">
    <property type="entry name" value="KELCH REPEAT PROTEIN (AFU_ORTHOLOGUE AFUA_5G12780)"/>
    <property type="match status" value="1"/>
</dbReference>
<dbReference type="EMBL" id="JAGMUV010000010">
    <property type="protein sequence ID" value="KAH7142140.1"/>
    <property type="molecule type" value="Genomic_DNA"/>
</dbReference>
<gene>
    <name evidence="5" type="ORF">EDB81DRAFT_899706</name>
</gene>
<feature type="compositionally biased region" description="Acidic residues" evidence="2">
    <location>
        <begin position="497"/>
        <end position="511"/>
    </location>
</feature>
<evidence type="ECO:0000256" key="4">
    <source>
        <dbReference type="SAM" id="SignalP"/>
    </source>
</evidence>
<keyword evidence="3" id="KW-1133">Transmembrane helix</keyword>
<keyword evidence="3" id="KW-0812">Transmembrane</keyword>
<keyword evidence="6" id="KW-1185">Reference proteome</keyword>
<keyword evidence="4" id="KW-0732">Signal</keyword>
<organism evidence="5 6">
    <name type="scientific">Dactylonectria macrodidyma</name>
    <dbReference type="NCBI Taxonomy" id="307937"/>
    <lineage>
        <taxon>Eukaryota</taxon>
        <taxon>Fungi</taxon>
        <taxon>Dikarya</taxon>
        <taxon>Ascomycota</taxon>
        <taxon>Pezizomycotina</taxon>
        <taxon>Sordariomycetes</taxon>
        <taxon>Hypocreomycetidae</taxon>
        <taxon>Hypocreales</taxon>
        <taxon>Nectriaceae</taxon>
        <taxon>Dactylonectria</taxon>
    </lineage>
</organism>
<reference evidence="5" key="1">
    <citation type="journal article" date="2021" name="Nat. Commun.">
        <title>Genetic determinants of endophytism in the Arabidopsis root mycobiome.</title>
        <authorList>
            <person name="Mesny F."/>
            <person name="Miyauchi S."/>
            <person name="Thiergart T."/>
            <person name="Pickel B."/>
            <person name="Atanasova L."/>
            <person name="Karlsson M."/>
            <person name="Huettel B."/>
            <person name="Barry K.W."/>
            <person name="Haridas S."/>
            <person name="Chen C."/>
            <person name="Bauer D."/>
            <person name="Andreopoulos W."/>
            <person name="Pangilinan J."/>
            <person name="LaButti K."/>
            <person name="Riley R."/>
            <person name="Lipzen A."/>
            <person name="Clum A."/>
            <person name="Drula E."/>
            <person name="Henrissat B."/>
            <person name="Kohler A."/>
            <person name="Grigoriev I.V."/>
            <person name="Martin F.M."/>
            <person name="Hacquard S."/>
        </authorList>
    </citation>
    <scope>NUCLEOTIDE SEQUENCE</scope>
    <source>
        <strain evidence="5">MPI-CAGE-AT-0147</strain>
    </source>
</reference>
<feature type="compositionally biased region" description="Basic and acidic residues" evidence="2">
    <location>
        <begin position="619"/>
        <end position="629"/>
    </location>
</feature>
<comment type="caution">
    <text evidence="5">The sequence shown here is derived from an EMBL/GenBank/DDBJ whole genome shotgun (WGS) entry which is preliminary data.</text>
</comment>
<feature type="compositionally biased region" description="Low complexity" evidence="2">
    <location>
        <begin position="558"/>
        <end position="588"/>
    </location>
</feature>
<dbReference type="SUPFAM" id="SSF50965">
    <property type="entry name" value="Galactose oxidase, central domain"/>
    <property type="match status" value="1"/>
</dbReference>
<evidence type="ECO:0008006" key="7">
    <source>
        <dbReference type="Google" id="ProtNLM"/>
    </source>
</evidence>
<dbReference type="OrthoDB" id="10251809at2759"/>
<feature type="region of interest" description="Disordered" evidence="2">
    <location>
        <begin position="477"/>
        <end position="518"/>
    </location>
</feature>
<feature type="chain" id="PRO_5040135923" description="Kelch repeat-containing protein" evidence="4">
    <location>
        <begin position="44"/>
        <end position="639"/>
    </location>
</feature>
<accession>A0A9P9EMD5</accession>
<evidence type="ECO:0000313" key="6">
    <source>
        <dbReference type="Proteomes" id="UP000738349"/>
    </source>
</evidence>
<evidence type="ECO:0000256" key="1">
    <source>
        <dbReference type="ARBA" id="ARBA00022737"/>
    </source>
</evidence>
<protein>
    <recommendedName>
        <fullName evidence="7">Kelch repeat-containing protein</fullName>
    </recommendedName>
</protein>
<sequence length="639" mass="70209">MKYPAEHSVASIPAMTSVQQWLGSQRQALFSLLLLLTFNRVAADNPQDDFCRRFSHQSTIIDDKLYIDGGWVNYRDFAESGDTHDNTWLGYHDLNDLVTVDGNRWPDFNISLSKNDSIPSVAGGVLWPDSVNKRFYLYGGERMQGFPSGSYRLLSYDVIYDKWDDFGEPDISPAPEIAAFGAGVGVSETGRGYYYGGWISNTSMNGWSKTRTMTPNFYSYEYDTGEFHREASPDTSPRAEGGMVWIPAGDTNGLLVYMGGLVSPYDNETTAPQSLDEIFVYDTQDNRWSNQTATGDIPQNRRQFCIDVAWAPDKSSFNIYLWGGLAVYPPVTDVTSYSDVYVLTLPSFTWVKAFPDYQGNATLKENGKYGSTCNMVKHMSQFFVIGGNYTHAGDDKCDDEDWWGVHNLWTGTSQNAGDNITWWELYDPNVTSNVVPEIVYNVTGGDKEGDATVTEPEGGFDSGNTLLAILMSRRPSIPERTPSRVIPGANSTSTSDPDSDPDSDSGSDPDSETGSTSKLSTGAIVGIVIGGTVALAIIVYAWYLFGKGVVQRREQRRQSQMTQQTQYTQHARQSSYGGSTVGTVSAVSPPSPQAQWTTAAGPLSPDLRPPVAPTELPADNERGIMEKKPSVSPAGHPLS</sequence>
<dbReference type="PANTHER" id="PTHR47435">
    <property type="entry name" value="KELCH REPEAT PROTEIN (AFU_ORTHOLOGUE AFUA_5G12780)"/>
    <property type="match status" value="1"/>
</dbReference>
<dbReference type="InterPro" id="IPR011043">
    <property type="entry name" value="Gal_Oxase/kelch_b-propeller"/>
</dbReference>
<dbReference type="Proteomes" id="UP000738349">
    <property type="component" value="Unassembled WGS sequence"/>
</dbReference>
<feature type="region of interest" description="Disordered" evidence="2">
    <location>
        <begin position="556"/>
        <end position="639"/>
    </location>
</feature>
<name>A0A9P9EMD5_9HYPO</name>
<evidence type="ECO:0000256" key="2">
    <source>
        <dbReference type="SAM" id="MobiDB-lite"/>
    </source>
</evidence>